<dbReference type="STRING" id="979556.MTES_1875"/>
<dbReference type="HOGENOM" id="CLU_062170_0_0_11"/>
<keyword evidence="1" id="KW-0812">Transmembrane</keyword>
<evidence type="ECO:0000313" key="3">
    <source>
        <dbReference type="Proteomes" id="UP000008975"/>
    </source>
</evidence>
<protein>
    <submittedName>
        <fullName evidence="2">Superfamily II DNA/RNA helicase, SNF2 family</fullName>
    </submittedName>
</protein>
<reference evidence="2 3" key="1">
    <citation type="journal article" date="2011" name="J. Bacteriol.">
        <title>Genome sequence of Microbacterium testaceum StLB037, an N-acylhomoserine lactone-degrading bacterium isolated from potato leaves.</title>
        <authorList>
            <person name="Morohoshi T."/>
            <person name="Wang W.-Z."/>
            <person name="Someya N."/>
            <person name="Ikeda T."/>
        </authorList>
    </citation>
    <scope>NUCLEOTIDE SEQUENCE [LARGE SCALE GENOMIC DNA]</scope>
    <source>
        <strain evidence="2 3">StLB037</strain>
    </source>
</reference>
<dbReference type="GO" id="GO:0004386">
    <property type="term" value="F:helicase activity"/>
    <property type="evidence" value="ECO:0007669"/>
    <property type="project" value="UniProtKB-KW"/>
</dbReference>
<keyword evidence="2" id="KW-0547">Nucleotide-binding</keyword>
<dbReference type="KEGG" id="mts:MTES_1875"/>
<reference key="2">
    <citation type="submission" date="2011-02" db="EMBL/GenBank/DDBJ databases">
        <title>Genome sequence of Microbacterium testaceum StLB037.</title>
        <authorList>
            <person name="Morohoshi T."/>
            <person name="Wang W.Z."/>
            <person name="Someya N."/>
            <person name="Ikeda T."/>
        </authorList>
    </citation>
    <scope>NUCLEOTIDE SEQUENCE</scope>
    <source>
        <strain>StLB037</strain>
    </source>
</reference>
<dbReference type="Proteomes" id="UP000008975">
    <property type="component" value="Chromosome"/>
</dbReference>
<name>E8NCH0_MICTS</name>
<feature type="transmembrane region" description="Helical" evidence="1">
    <location>
        <begin position="49"/>
        <end position="72"/>
    </location>
</feature>
<dbReference type="AlphaFoldDB" id="E8NCH0"/>
<keyword evidence="2" id="KW-0347">Helicase</keyword>
<keyword evidence="1" id="KW-0472">Membrane</keyword>
<dbReference type="InterPro" id="IPR047789">
    <property type="entry name" value="CU044_5270-like"/>
</dbReference>
<dbReference type="EMBL" id="AP012052">
    <property type="protein sequence ID" value="BAJ74839.1"/>
    <property type="molecule type" value="Genomic_DNA"/>
</dbReference>
<sequence>MDEISLLTRVRADLPERTPDDVIRGRAALLRAIEAPPSPAPARRPRLRWIWVGSAVAATCALTGVFVFGGALGAPGGADPAAAAVLGSAATAARSVVDPVVGPGQYLEIRTDAVYAATGTTEADAEVARQERDGNLEDGDFTSFLESEVQALWVPADRSGDWVEVRCARTPVQTFGPRSETFAAEMGIVGGDSRQVFPAGKTEYGAPITMFDADTAADLPRDPRQLLERIYEENGSAGPSRDGEALVWLADRLRSGTVPAELRSVFYETAALIPGVTITEELATLNGRTGTAIGRDEGANGFRQDIIIDPETGAFIGERQVLLRPGADLPAGTATGSTSVTTTVVDAAPEGTALCAE</sequence>
<organism evidence="2 3">
    <name type="scientific">Microbacterium testaceum (strain StLB037)</name>
    <dbReference type="NCBI Taxonomy" id="979556"/>
    <lineage>
        <taxon>Bacteria</taxon>
        <taxon>Bacillati</taxon>
        <taxon>Actinomycetota</taxon>
        <taxon>Actinomycetes</taxon>
        <taxon>Micrococcales</taxon>
        <taxon>Microbacteriaceae</taxon>
        <taxon>Microbacterium</taxon>
    </lineage>
</organism>
<proteinExistence type="predicted"/>
<accession>E8NCH0</accession>
<evidence type="ECO:0000256" key="1">
    <source>
        <dbReference type="SAM" id="Phobius"/>
    </source>
</evidence>
<keyword evidence="1" id="KW-1133">Transmembrane helix</keyword>
<dbReference type="eggNOG" id="ENOG5033WTJ">
    <property type="taxonomic scope" value="Bacteria"/>
</dbReference>
<gene>
    <name evidence="2" type="ordered locus">MTES_1875</name>
</gene>
<dbReference type="OrthoDB" id="3387554at2"/>
<evidence type="ECO:0000313" key="2">
    <source>
        <dbReference type="EMBL" id="BAJ74839.1"/>
    </source>
</evidence>
<keyword evidence="2" id="KW-0067">ATP-binding</keyword>
<keyword evidence="2" id="KW-0378">Hydrolase</keyword>
<dbReference type="RefSeq" id="WP_013584964.1">
    <property type="nucleotide sequence ID" value="NC_015125.1"/>
</dbReference>
<dbReference type="NCBIfam" id="NF038083">
    <property type="entry name" value="CU044_5270_fam"/>
    <property type="match status" value="1"/>
</dbReference>